<accession>A0A195CGN4</accession>
<name>A0A195CGN4_9HYME</name>
<sequence>MRSIYARTGARRVYASKAAGLERVRRVCKRRAARGGCTAPTFRGEAGDPIAMHHPVLYQQLPAIVVPTRPSRNFSSLSLSLFPLPPLSLSFLVSSSFSFIAALCRFRRNSRSLLSHFVFRPRVFLRSVALFRLSPPVVVVYLLSLP</sequence>
<evidence type="ECO:0000313" key="3">
    <source>
        <dbReference type="Proteomes" id="UP000078542"/>
    </source>
</evidence>
<keyword evidence="1" id="KW-1133">Transmembrane helix</keyword>
<proteinExistence type="predicted"/>
<dbReference type="STRING" id="456900.A0A195CGN4"/>
<protein>
    <submittedName>
        <fullName evidence="2">Uncharacterized protein</fullName>
    </submittedName>
</protein>
<keyword evidence="1" id="KW-0472">Membrane</keyword>
<dbReference type="Proteomes" id="UP000078542">
    <property type="component" value="Unassembled WGS sequence"/>
</dbReference>
<dbReference type="EMBL" id="KQ977791">
    <property type="protein sequence ID" value="KYM99884.1"/>
    <property type="molecule type" value="Genomic_DNA"/>
</dbReference>
<feature type="transmembrane region" description="Helical" evidence="1">
    <location>
        <begin position="123"/>
        <end position="143"/>
    </location>
</feature>
<evidence type="ECO:0000256" key="1">
    <source>
        <dbReference type="SAM" id="Phobius"/>
    </source>
</evidence>
<dbReference type="AlphaFoldDB" id="A0A195CGN4"/>
<evidence type="ECO:0000313" key="2">
    <source>
        <dbReference type="EMBL" id="KYM99884.1"/>
    </source>
</evidence>
<reference evidence="2 3" key="1">
    <citation type="submission" date="2016-03" db="EMBL/GenBank/DDBJ databases">
        <title>Cyphomyrmex costatus WGS genome.</title>
        <authorList>
            <person name="Nygaard S."/>
            <person name="Hu H."/>
            <person name="Boomsma J."/>
            <person name="Zhang G."/>
        </authorList>
    </citation>
    <scope>NUCLEOTIDE SEQUENCE [LARGE SCALE GENOMIC DNA]</scope>
    <source>
        <strain evidence="2">MS0001</strain>
        <tissue evidence="2">Whole body</tissue>
    </source>
</reference>
<organism evidence="2 3">
    <name type="scientific">Cyphomyrmex costatus</name>
    <dbReference type="NCBI Taxonomy" id="456900"/>
    <lineage>
        <taxon>Eukaryota</taxon>
        <taxon>Metazoa</taxon>
        <taxon>Ecdysozoa</taxon>
        <taxon>Arthropoda</taxon>
        <taxon>Hexapoda</taxon>
        <taxon>Insecta</taxon>
        <taxon>Pterygota</taxon>
        <taxon>Neoptera</taxon>
        <taxon>Endopterygota</taxon>
        <taxon>Hymenoptera</taxon>
        <taxon>Apocrita</taxon>
        <taxon>Aculeata</taxon>
        <taxon>Formicoidea</taxon>
        <taxon>Formicidae</taxon>
        <taxon>Myrmicinae</taxon>
        <taxon>Cyphomyrmex</taxon>
    </lineage>
</organism>
<keyword evidence="3" id="KW-1185">Reference proteome</keyword>
<gene>
    <name evidence="2" type="ORF">ALC62_09505</name>
</gene>
<keyword evidence="1" id="KW-0812">Transmembrane</keyword>
<feature type="transmembrane region" description="Helical" evidence="1">
    <location>
        <begin position="84"/>
        <end position="103"/>
    </location>
</feature>